<evidence type="ECO:0008006" key="4">
    <source>
        <dbReference type="Google" id="ProtNLM"/>
    </source>
</evidence>
<dbReference type="Proteomes" id="UP000515734">
    <property type="component" value="Chromosome"/>
</dbReference>
<protein>
    <recommendedName>
        <fullName evidence="4">Secreted protein</fullName>
    </recommendedName>
</protein>
<dbReference type="AlphaFoldDB" id="A0A6S6P4E0"/>
<proteinExistence type="predicted"/>
<accession>A0A6S6P4E0</accession>
<sequence>MSAPSPFAALLAATALVAAPLTPVGVGVAAAPVAAAESGGTFLPFSSALRRCDYSVRQYYDSAGMARATATVRGRGSGQVSADVQMALAKPNTFYEVRLIQVPRTSAAGCGPGAPGTAVGALHTDGVGAGVITLSSPVMPGATGTWLSIERPQPNSQLPAEFYTTDFVVAI</sequence>
<organism evidence="2 3">
    <name type="scientific">Mycolicibacterium litorale</name>
    <dbReference type="NCBI Taxonomy" id="758802"/>
    <lineage>
        <taxon>Bacteria</taxon>
        <taxon>Bacillati</taxon>
        <taxon>Actinomycetota</taxon>
        <taxon>Actinomycetes</taxon>
        <taxon>Mycobacteriales</taxon>
        <taxon>Mycobacteriaceae</taxon>
        <taxon>Mycolicibacterium</taxon>
    </lineage>
</organism>
<evidence type="ECO:0000313" key="3">
    <source>
        <dbReference type="Proteomes" id="UP000515734"/>
    </source>
</evidence>
<feature type="signal peptide" evidence="1">
    <location>
        <begin position="1"/>
        <end position="18"/>
    </location>
</feature>
<gene>
    <name evidence="2" type="ORF">NIIDNTM18_25970</name>
</gene>
<keyword evidence="1" id="KW-0732">Signal</keyword>
<evidence type="ECO:0000256" key="1">
    <source>
        <dbReference type="SAM" id="SignalP"/>
    </source>
</evidence>
<dbReference type="EMBL" id="AP023287">
    <property type="protein sequence ID" value="BCI53319.1"/>
    <property type="molecule type" value="Genomic_DNA"/>
</dbReference>
<evidence type="ECO:0000313" key="2">
    <source>
        <dbReference type="EMBL" id="BCI53319.1"/>
    </source>
</evidence>
<feature type="chain" id="PRO_5038426971" description="Secreted protein" evidence="1">
    <location>
        <begin position="19"/>
        <end position="171"/>
    </location>
</feature>
<reference evidence="2 3" key="1">
    <citation type="submission" date="2020-07" db="EMBL/GenBank/DDBJ databases">
        <title>Complete genome sequence of Mycolicibacterium litorale like strain isolated from cardiac implantable electronic device infection.</title>
        <authorList>
            <person name="Fukano H."/>
            <person name="Miyama H."/>
            <person name="Hoshino Y."/>
        </authorList>
    </citation>
    <scope>NUCLEOTIDE SEQUENCE [LARGE SCALE GENOMIC DNA]</scope>
    <source>
        <strain evidence="2 3">NIIDNTM18</strain>
    </source>
</reference>
<name>A0A6S6P4E0_9MYCO</name>